<dbReference type="InterPro" id="IPR018469">
    <property type="entry name" value="Dual_oxidase_maturation_fac"/>
</dbReference>
<feature type="transmembrane region" description="Helical" evidence="8">
    <location>
        <begin position="59"/>
        <end position="81"/>
    </location>
</feature>
<dbReference type="AlphaFoldDB" id="A0A7E4V8V3"/>
<feature type="compositionally biased region" description="Basic and acidic residues" evidence="7">
    <location>
        <begin position="370"/>
        <end position="382"/>
    </location>
</feature>
<comment type="subcellular location">
    <subcellularLocation>
        <location evidence="1">Membrane</location>
        <topology evidence="1">Multi-pass membrane protein</topology>
    </subcellularLocation>
</comment>
<evidence type="ECO:0000256" key="1">
    <source>
        <dbReference type="ARBA" id="ARBA00004141"/>
    </source>
</evidence>
<feature type="transmembrane region" description="Helical" evidence="8">
    <location>
        <begin position="264"/>
        <end position="284"/>
    </location>
</feature>
<evidence type="ECO:0000256" key="2">
    <source>
        <dbReference type="ARBA" id="ARBA00009816"/>
    </source>
</evidence>
<dbReference type="GO" id="GO:0015031">
    <property type="term" value="P:protein transport"/>
    <property type="evidence" value="ECO:0007669"/>
    <property type="project" value="InterPro"/>
</dbReference>
<dbReference type="PANTHER" id="PTHR31158:SF1">
    <property type="entry name" value="DOXA1 FACTOR-RELATED"/>
    <property type="match status" value="1"/>
</dbReference>
<feature type="transmembrane region" description="Helical" evidence="8">
    <location>
        <begin position="189"/>
        <end position="212"/>
    </location>
</feature>
<accession>A0A7E4V8V3</accession>
<evidence type="ECO:0000256" key="5">
    <source>
        <dbReference type="ARBA" id="ARBA00023136"/>
    </source>
</evidence>
<dbReference type="PANTHER" id="PTHR31158">
    <property type="entry name" value="DUAL OXIDASE 2"/>
    <property type="match status" value="1"/>
</dbReference>
<feature type="transmembrane region" description="Helical" evidence="8">
    <location>
        <begin position="219"/>
        <end position="244"/>
    </location>
</feature>
<dbReference type="Proteomes" id="UP000492821">
    <property type="component" value="Unassembled WGS sequence"/>
</dbReference>
<comment type="similarity">
    <text evidence="2">Belongs to the DUOXA family.</text>
</comment>
<keyword evidence="3 8" id="KW-0812">Transmembrane</keyword>
<evidence type="ECO:0000313" key="10">
    <source>
        <dbReference type="WBParaSite" id="Pan_g17952.t1"/>
    </source>
</evidence>
<evidence type="ECO:0000256" key="4">
    <source>
        <dbReference type="ARBA" id="ARBA00022989"/>
    </source>
</evidence>
<dbReference type="WBParaSite" id="Pan_g17952.t1">
    <property type="protein sequence ID" value="Pan_g17952.t1"/>
    <property type="gene ID" value="Pan_g17952"/>
</dbReference>
<evidence type="ECO:0000313" key="9">
    <source>
        <dbReference type="Proteomes" id="UP000492821"/>
    </source>
</evidence>
<sequence length="446" mass="49224">MADGWFSAFRTDGSPSHYASSEPLHINIRTLILFACFLVPYAAFIIILPGMREKRFSSFFTITHHLLVGALLIAALALPYWNVGSNIIVSQFKANSGLRHEAQVGVAVGLKGVNITLNYIRTLDEVRSQMYQGMYFNEKYTLDGVNDMGLELAAAYEQGMPYPLLKVLEYFTLNGGSFCWGRQYRQAGYYAHAMLWAGFAVWCLQLLVLFLLPHQFGKVGILTGTLILIGVIVYASLGPAQLIIPFVGTDGLKTYIAMRYGASFYVAIAAGILSLIFAITLVILQRLRLYTLDTILSSNLDDTVGPKCRWAEKRHQHGRNDVISACSDVSTYISEESTSSPPFTIVKNETTQFNEFQRTENVSIADETHSIDADHDDQKDDCTSSNGSAHTADTKSTLAESGSSGLASLIGQPLNRCDSIGTIHPCELEDPDCSETFARRNFTLPM</sequence>
<keyword evidence="6" id="KW-0325">Glycoprotein</keyword>
<keyword evidence="4 8" id="KW-1133">Transmembrane helix</keyword>
<feature type="compositionally biased region" description="Polar residues" evidence="7">
    <location>
        <begin position="383"/>
        <end position="395"/>
    </location>
</feature>
<evidence type="ECO:0000256" key="8">
    <source>
        <dbReference type="SAM" id="Phobius"/>
    </source>
</evidence>
<protein>
    <submittedName>
        <fullName evidence="10">Dual oxidase maturation factor 1-like</fullName>
    </submittedName>
</protein>
<name>A0A7E4V8V3_PANRE</name>
<evidence type="ECO:0000256" key="3">
    <source>
        <dbReference type="ARBA" id="ARBA00022692"/>
    </source>
</evidence>
<reference evidence="9" key="1">
    <citation type="journal article" date="2013" name="Genetics">
        <title>The draft genome and transcriptome of Panagrellus redivivus are shaped by the harsh demands of a free-living lifestyle.</title>
        <authorList>
            <person name="Srinivasan J."/>
            <person name="Dillman A.R."/>
            <person name="Macchietto M.G."/>
            <person name="Heikkinen L."/>
            <person name="Lakso M."/>
            <person name="Fracchia K.M."/>
            <person name="Antoshechkin I."/>
            <person name="Mortazavi A."/>
            <person name="Wong G."/>
            <person name="Sternberg P.W."/>
        </authorList>
    </citation>
    <scope>NUCLEOTIDE SEQUENCE [LARGE SCALE GENOMIC DNA]</scope>
    <source>
        <strain evidence="9">MT8872</strain>
    </source>
</reference>
<evidence type="ECO:0000256" key="6">
    <source>
        <dbReference type="ARBA" id="ARBA00023180"/>
    </source>
</evidence>
<evidence type="ECO:0000256" key="7">
    <source>
        <dbReference type="SAM" id="MobiDB-lite"/>
    </source>
</evidence>
<reference evidence="10" key="2">
    <citation type="submission" date="2020-10" db="UniProtKB">
        <authorList>
            <consortium name="WormBaseParasite"/>
        </authorList>
    </citation>
    <scope>IDENTIFICATION</scope>
</reference>
<organism evidence="9 10">
    <name type="scientific">Panagrellus redivivus</name>
    <name type="common">Microworm</name>
    <dbReference type="NCBI Taxonomy" id="6233"/>
    <lineage>
        <taxon>Eukaryota</taxon>
        <taxon>Metazoa</taxon>
        <taxon>Ecdysozoa</taxon>
        <taxon>Nematoda</taxon>
        <taxon>Chromadorea</taxon>
        <taxon>Rhabditida</taxon>
        <taxon>Tylenchina</taxon>
        <taxon>Panagrolaimomorpha</taxon>
        <taxon>Panagrolaimoidea</taxon>
        <taxon>Panagrolaimidae</taxon>
        <taxon>Panagrellus</taxon>
    </lineage>
</organism>
<feature type="transmembrane region" description="Helical" evidence="8">
    <location>
        <begin position="26"/>
        <end position="47"/>
    </location>
</feature>
<dbReference type="GO" id="GO:0005789">
    <property type="term" value="C:endoplasmic reticulum membrane"/>
    <property type="evidence" value="ECO:0007669"/>
    <property type="project" value="InterPro"/>
</dbReference>
<proteinExistence type="inferred from homology"/>
<dbReference type="Pfam" id="PF10204">
    <property type="entry name" value="DuoxA"/>
    <property type="match status" value="1"/>
</dbReference>
<keyword evidence="5 8" id="KW-0472">Membrane</keyword>
<keyword evidence="9" id="KW-1185">Reference proteome</keyword>
<feature type="region of interest" description="Disordered" evidence="7">
    <location>
        <begin position="370"/>
        <end position="400"/>
    </location>
</feature>